<dbReference type="InterPro" id="IPR035704">
    <property type="entry name" value="SNX8/Mvp1_PX"/>
</dbReference>
<dbReference type="AlphaFoldDB" id="A0A9P6WYZ5"/>
<dbReference type="SMART" id="SM00312">
    <property type="entry name" value="PX"/>
    <property type="match status" value="1"/>
</dbReference>
<dbReference type="GO" id="GO:0005768">
    <property type="term" value="C:endosome"/>
    <property type="evidence" value="ECO:0007669"/>
    <property type="project" value="TreeGrafter"/>
</dbReference>
<dbReference type="SUPFAM" id="SSF64268">
    <property type="entry name" value="PX domain"/>
    <property type="match status" value="1"/>
</dbReference>
<evidence type="ECO:0000256" key="1">
    <source>
        <dbReference type="ARBA" id="ARBA00004287"/>
    </source>
</evidence>
<dbReference type="PROSITE" id="PS50195">
    <property type="entry name" value="PX"/>
    <property type="match status" value="1"/>
</dbReference>
<keyword evidence="8" id="KW-0472">Membrane</keyword>
<evidence type="ECO:0000259" key="9">
    <source>
        <dbReference type="PROSITE" id="PS50195"/>
    </source>
</evidence>
<evidence type="ECO:0000313" key="10">
    <source>
        <dbReference type="EMBL" id="KAG1301731.1"/>
    </source>
</evidence>
<evidence type="ECO:0000256" key="7">
    <source>
        <dbReference type="ARBA" id="ARBA00022927"/>
    </source>
</evidence>
<dbReference type="InterPro" id="IPR001683">
    <property type="entry name" value="PX_dom"/>
</dbReference>
<dbReference type="Pfam" id="PF00787">
    <property type="entry name" value="PX"/>
    <property type="match status" value="1"/>
</dbReference>
<dbReference type="CDD" id="cd06866">
    <property type="entry name" value="PX_SNX8_Mvp1p_like"/>
    <property type="match status" value="1"/>
</dbReference>
<proteinExistence type="inferred from homology"/>
<dbReference type="PANTHER" id="PTHR47554:SF1">
    <property type="entry name" value="SORTING NEXIN MVP1"/>
    <property type="match status" value="1"/>
</dbReference>
<feature type="domain" description="PX" evidence="9">
    <location>
        <begin position="235"/>
        <end position="343"/>
    </location>
</feature>
<evidence type="ECO:0000256" key="4">
    <source>
        <dbReference type="ARBA" id="ARBA00014268"/>
    </source>
</evidence>
<dbReference type="Gene3D" id="3.30.1520.10">
    <property type="entry name" value="Phox-like domain"/>
    <property type="match status" value="1"/>
</dbReference>
<keyword evidence="5" id="KW-0813">Transport</keyword>
<dbReference type="GO" id="GO:0016020">
    <property type="term" value="C:membrane"/>
    <property type="evidence" value="ECO:0007669"/>
    <property type="project" value="UniProtKB-SubCell"/>
</dbReference>
<evidence type="ECO:0000256" key="8">
    <source>
        <dbReference type="ARBA" id="ARBA00023136"/>
    </source>
</evidence>
<dbReference type="Pfam" id="PF19566">
    <property type="entry name" value="Snx8_BAR_dom"/>
    <property type="match status" value="1"/>
</dbReference>
<gene>
    <name evidence="10" type="ORF">G6F64_011543</name>
</gene>
<dbReference type="InterPro" id="IPR045734">
    <property type="entry name" value="Snx8_BAR_dom"/>
</dbReference>
<accession>A0A9P6WYZ5</accession>
<dbReference type="GO" id="GO:0032266">
    <property type="term" value="F:phosphatidylinositol-3-phosphate binding"/>
    <property type="evidence" value="ECO:0007669"/>
    <property type="project" value="TreeGrafter"/>
</dbReference>
<comment type="caution">
    <text evidence="10">The sequence shown here is derived from an EMBL/GenBank/DDBJ whole genome shotgun (WGS) entry which is preliminary data.</text>
</comment>
<dbReference type="GO" id="GO:0005829">
    <property type="term" value="C:cytosol"/>
    <property type="evidence" value="ECO:0007669"/>
    <property type="project" value="GOC"/>
</dbReference>
<reference evidence="10" key="1">
    <citation type="journal article" date="2020" name="Microb. Genom.">
        <title>Genetic diversity of clinical and environmental Mucorales isolates obtained from an investigation of mucormycosis cases among solid organ transplant recipients.</title>
        <authorList>
            <person name="Nguyen M.H."/>
            <person name="Kaul D."/>
            <person name="Muto C."/>
            <person name="Cheng S.J."/>
            <person name="Richter R.A."/>
            <person name="Bruno V.M."/>
            <person name="Liu G."/>
            <person name="Beyhan S."/>
            <person name="Sundermann A.J."/>
            <person name="Mounaud S."/>
            <person name="Pasculle A.W."/>
            <person name="Nierman W.C."/>
            <person name="Driscoll E."/>
            <person name="Cumbie R."/>
            <person name="Clancy C.J."/>
            <person name="Dupont C.L."/>
        </authorList>
    </citation>
    <scope>NUCLEOTIDE SEQUENCE</scope>
    <source>
        <strain evidence="10">GL11</strain>
    </source>
</reference>
<protein>
    <recommendedName>
        <fullName evidence="4">Sorting nexin MVP1</fullName>
    </recommendedName>
</protein>
<dbReference type="PANTHER" id="PTHR47554">
    <property type="entry name" value="SORTING NEXIN MVP1"/>
    <property type="match status" value="1"/>
</dbReference>
<evidence type="ECO:0000256" key="3">
    <source>
        <dbReference type="ARBA" id="ARBA00010883"/>
    </source>
</evidence>
<evidence type="ECO:0000256" key="2">
    <source>
        <dbReference type="ARBA" id="ARBA00004496"/>
    </source>
</evidence>
<keyword evidence="6" id="KW-0963">Cytoplasm</keyword>
<dbReference type="InterPro" id="IPR036871">
    <property type="entry name" value="PX_dom_sf"/>
</dbReference>
<evidence type="ECO:0000256" key="5">
    <source>
        <dbReference type="ARBA" id="ARBA00022448"/>
    </source>
</evidence>
<organism evidence="10 11">
    <name type="scientific">Rhizopus oryzae</name>
    <name type="common">Mucormycosis agent</name>
    <name type="synonym">Rhizopus arrhizus var. delemar</name>
    <dbReference type="NCBI Taxonomy" id="64495"/>
    <lineage>
        <taxon>Eukaryota</taxon>
        <taxon>Fungi</taxon>
        <taxon>Fungi incertae sedis</taxon>
        <taxon>Mucoromycota</taxon>
        <taxon>Mucoromycotina</taxon>
        <taxon>Mucoromycetes</taxon>
        <taxon>Mucorales</taxon>
        <taxon>Mucorineae</taxon>
        <taxon>Rhizopodaceae</taxon>
        <taxon>Rhizopus</taxon>
    </lineage>
</organism>
<dbReference type="GO" id="GO:0006623">
    <property type="term" value="P:protein targeting to vacuole"/>
    <property type="evidence" value="ECO:0007669"/>
    <property type="project" value="TreeGrafter"/>
</dbReference>
<dbReference type="GO" id="GO:0042147">
    <property type="term" value="P:retrograde transport, endosome to Golgi"/>
    <property type="evidence" value="ECO:0007669"/>
    <property type="project" value="InterPro"/>
</dbReference>
<name>A0A9P6WYZ5_RHIOR</name>
<comment type="similarity">
    <text evidence="3">Belongs to the sorting nexin family.</text>
</comment>
<evidence type="ECO:0000313" key="11">
    <source>
        <dbReference type="Proteomes" id="UP000716291"/>
    </source>
</evidence>
<comment type="subcellular location">
    <subcellularLocation>
        <location evidence="2">Cytoplasm</location>
    </subcellularLocation>
    <subcellularLocation>
        <location evidence="1">Membrane</location>
        <topology evidence="1">Peripheral membrane protein</topology>
        <orientation evidence="1">Cytoplasmic side</orientation>
    </subcellularLocation>
</comment>
<keyword evidence="7" id="KW-0653">Protein transport</keyword>
<dbReference type="Proteomes" id="UP000716291">
    <property type="component" value="Unassembled WGS sequence"/>
</dbReference>
<dbReference type="OrthoDB" id="10064318at2759"/>
<dbReference type="InterPro" id="IPR028662">
    <property type="entry name" value="SNX8/Mvp1"/>
</dbReference>
<dbReference type="EMBL" id="JAANQT010002865">
    <property type="protein sequence ID" value="KAG1301731.1"/>
    <property type="molecule type" value="Genomic_DNA"/>
</dbReference>
<evidence type="ECO:0000256" key="6">
    <source>
        <dbReference type="ARBA" id="ARBA00022490"/>
    </source>
</evidence>
<sequence length="610" mass="69914">MSEDPFASTNSFFTPEPRSISFAVEEDPWSSGGFDPVDVIRQPLVSSTTNMEESLLTEGITAANALVGVDLPEIFDTAYIRAGPIGDRVSIESLETIIGLGGLGPRLYEQIVAIVIPAGAMYVTRNEFNTSLALLGCAQKNMDVSLMKVYQHRNDLPVPLLPNLELVSIKPNSKPKQSSFDDDPWRLSNSPPTPNLFPVNETKKKTALNGTTMDKKLIVQEQETDKKISSAEWFSNLDTITVTVAEKEGFLFPHVNYWVQSSHRQTSVRRRYSDFYWFWETLMKRYPFRVVPFLPPKRFSGKDDTFIEQRCQGLSRFINCVVRHPVLKSDEVVSIFLTEETEFAAWRKGAKLPSTEEEFVRVNPDVAGYEPLIPDDLDSRIEVVKNRLPKSIERYDVLCSTMERMIKLRQERMEQLMVYNKTLKEIGNIEQACFVPNCQACPHVVRGYESVGDYMNEERTIIENETSLSISGVLESLKRHRDILACFIDMLERKTRLEVHQIDSLTKRIASNTAKVNQHRGVPGLESEVERLDITIQNDTERLKYQQRRDIYIRYCAASELSYLHKQQAFVSLLYQNYVHQQLQFNRKTIDNWKSLEALLCDLPKPEDLA</sequence>
<keyword evidence="11" id="KW-1185">Reference proteome</keyword>